<dbReference type="EMBL" id="AMEP01000061">
    <property type="protein sequence ID" value="EKY02043.1"/>
    <property type="molecule type" value="Genomic_DNA"/>
</dbReference>
<protein>
    <submittedName>
        <fullName evidence="1">Uncharacterized protein</fullName>
    </submittedName>
</protein>
<comment type="caution">
    <text evidence="1">The sequence shown here is derived from an EMBL/GenBank/DDBJ whole genome shotgun (WGS) entry which is preliminary data.</text>
</comment>
<reference evidence="1 2" key="1">
    <citation type="submission" date="2012-05" db="EMBL/GenBank/DDBJ databases">
        <authorList>
            <person name="Weinstock G."/>
            <person name="Sodergren E."/>
            <person name="Lobos E.A."/>
            <person name="Fulton L."/>
            <person name="Fulton R."/>
            <person name="Courtney L."/>
            <person name="Fronick C."/>
            <person name="O'Laughlin M."/>
            <person name="Godfrey J."/>
            <person name="Wilson R.M."/>
            <person name="Miner T."/>
            <person name="Farmer C."/>
            <person name="Delehaunty K."/>
            <person name="Cordes M."/>
            <person name="Minx P."/>
            <person name="Tomlinson C."/>
            <person name="Chen J."/>
            <person name="Wollam A."/>
            <person name="Pepin K.H."/>
            <person name="Bhonagiri V."/>
            <person name="Zhang X."/>
            <person name="Suruliraj S."/>
            <person name="Warren W."/>
            <person name="Mitreva M."/>
            <person name="Mardis E.R."/>
            <person name="Wilson R.K."/>
        </authorList>
    </citation>
    <scope>NUCLEOTIDE SEQUENCE [LARGE SCALE GENOMIC DNA]</scope>
    <source>
        <strain evidence="1 2">F0055</strain>
    </source>
</reference>
<keyword evidence="2" id="KW-1185">Reference proteome</keyword>
<proteinExistence type="predicted"/>
<evidence type="ECO:0000313" key="1">
    <source>
        <dbReference type="EMBL" id="EKY02043.1"/>
    </source>
</evidence>
<dbReference type="AlphaFoldDB" id="L1NF89"/>
<organism evidence="1 2">
    <name type="scientific">Hoylesella saccharolytica F0055</name>
    <dbReference type="NCBI Taxonomy" id="1127699"/>
    <lineage>
        <taxon>Bacteria</taxon>
        <taxon>Pseudomonadati</taxon>
        <taxon>Bacteroidota</taxon>
        <taxon>Bacteroidia</taxon>
        <taxon>Bacteroidales</taxon>
        <taxon>Prevotellaceae</taxon>
        <taxon>Hoylesella</taxon>
    </lineage>
</organism>
<accession>L1NF89</accession>
<name>L1NF89_9BACT</name>
<dbReference type="HOGENOM" id="CLU_3237829_0_0_10"/>
<dbReference type="Proteomes" id="UP000010433">
    <property type="component" value="Unassembled WGS sequence"/>
</dbReference>
<sequence length="43" mass="5167">MRIDPHKNCLLLFNLYFFFLLLLRCKTPFQALSIVINFPYSCI</sequence>
<gene>
    <name evidence="1" type="ORF">HMPREF9151_00935</name>
</gene>
<evidence type="ECO:0000313" key="2">
    <source>
        <dbReference type="Proteomes" id="UP000010433"/>
    </source>
</evidence>